<dbReference type="InterPro" id="IPR036188">
    <property type="entry name" value="FAD/NAD-bd_sf"/>
</dbReference>
<gene>
    <name evidence="5" type="ORF">ARTSIC4J27_3672</name>
</gene>
<sequence>MGTMTNHNSSIADVLIIGGGAAGLSAAQMLGRSRRSVIVIDSGDPRNSPAEGVHGFLSRDGIKPAELLAIGRAEAERYGARVVRGTVAASRGSLAEGFEVTLDDGMQLRGRRVLVATGLRDELPDIPGLRERWGKEVLHCPFCHGWEVQDQAIAILGNGPWSVHQALLFRQWSSNITLFLNNLVVPSEAEAEQLAARGIKVVAGQVESVRVAGDRVRGIALAGGPELAVQAVVAGPTAHARLEGLAGLGLAPSAHPSGAGTHLATDADGATSVPGVWAAGNVADLKAQVLASAATAAWTAVIINNHLMAEEMAADLSAYRQSLTLSGAGIQAGASQ</sequence>
<dbReference type="AlphaFoldDB" id="A0A024H6P8"/>
<keyword evidence="1" id="KW-0285">Flavoprotein</keyword>
<dbReference type="PRINTS" id="PR00469">
    <property type="entry name" value="PNDRDTASEII"/>
</dbReference>
<comment type="catalytic activity">
    <reaction evidence="3">
        <text>[thioredoxin]-dithiol + NADP(+) = [thioredoxin]-disulfide + NADPH + H(+)</text>
        <dbReference type="Rhea" id="RHEA:20345"/>
        <dbReference type="Rhea" id="RHEA-COMP:10698"/>
        <dbReference type="Rhea" id="RHEA-COMP:10700"/>
        <dbReference type="ChEBI" id="CHEBI:15378"/>
        <dbReference type="ChEBI" id="CHEBI:29950"/>
        <dbReference type="ChEBI" id="CHEBI:50058"/>
        <dbReference type="ChEBI" id="CHEBI:57783"/>
        <dbReference type="ChEBI" id="CHEBI:58349"/>
        <dbReference type="EC" id="1.8.1.9"/>
    </reaction>
</comment>
<evidence type="ECO:0000256" key="1">
    <source>
        <dbReference type="ARBA" id="ARBA00022630"/>
    </source>
</evidence>
<dbReference type="InterPro" id="IPR050097">
    <property type="entry name" value="Ferredoxin-NADP_redctase_2"/>
</dbReference>
<keyword evidence="2" id="KW-0560">Oxidoreductase</keyword>
<dbReference type="PRINTS" id="PR00368">
    <property type="entry name" value="FADPNR"/>
</dbReference>
<comment type="caution">
    <text evidence="5">The sequence shown here is derived from an EMBL/GenBank/DDBJ whole genome shotgun (WGS) entry which is preliminary data.</text>
</comment>
<protein>
    <submittedName>
        <fullName evidence="5">FAD dependent oxidoreductase family protein</fullName>
    </submittedName>
</protein>
<proteinExistence type="predicted"/>
<accession>A0A024H6P8</accession>
<evidence type="ECO:0000259" key="4">
    <source>
        <dbReference type="Pfam" id="PF07992"/>
    </source>
</evidence>
<dbReference type="PANTHER" id="PTHR48105">
    <property type="entry name" value="THIOREDOXIN REDUCTASE 1-RELATED-RELATED"/>
    <property type="match status" value="1"/>
</dbReference>
<evidence type="ECO:0000313" key="6">
    <source>
        <dbReference type="Proteomes" id="UP000035722"/>
    </source>
</evidence>
<evidence type="ECO:0000256" key="2">
    <source>
        <dbReference type="ARBA" id="ARBA00023002"/>
    </source>
</evidence>
<evidence type="ECO:0000313" key="5">
    <source>
        <dbReference type="EMBL" id="CCQ47678.1"/>
    </source>
</evidence>
<dbReference type="Pfam" id="PF07992">
    <property type="entry name" value="Pyr_redox_2"/>
    <property type="match status" value="1"/>
</dbReference>
<dbReference type="EMBL" id="CAQI01000053">
    <property type="protein sequence ID" value="CCQ47678.1"/>
    <property type="molecule type" value="Genomic_DNA"/>
</dbReference>
<keyword evidence="6" id="KW-1185">Reference proteome</keyword>
<reference evidence="6" key="1">
    <citation type="journal article" date="2014" name="Genome Announc.">
        <title>Genome Sequence of Arthrobacter siccitolerans 4J27, a Xeroprotectant-Producing Desiccation-Tolerant Microorganism.</title>
        <authorList>
            <person name="Manzanera M."/>
            <person name="Santa-Cruz-Calvo L."/>
            <person name="Vilchez J.I."/>
            <person name="Garcia-Fontana C."/>
            <person name="Silva-Castro G.A."/>
            <person name="Calvo C."/>
            <person name="Gonzalez-Lopez J."/>
        </authorList>
    </citation>
    <scope>NUCLEOTIDE SEQUENCE [LARGE SCALE GENOMIC DNA]</scope>
    <source>
        <strain evidence="6">4J27</strain>
    </source>
</reference>
<dbReference type="GO" id="GO:0004791">
    <property type="term" value="F:thioredoxin-disulfide reductase (NADPH) activity"/>
    <property type="evidence" value="ECO:0007669"/>
    <property type="project" value="UniProtKB-EC"/>
</dbReference>
<feature type="domain" description="FAD/NAD(P)-binding" evidence="4">
    <location>
        <begin position="13"/>
        <end position="297"/>
    </location>
</feature>
<evidence type="ECO:0000256" key="3">
    <source>
        <dbReference type="ARBA" id="ARBA00048132"/>
    </source>
</evidence>
<name>A0A024H6P8_9MICC</name>
<dbReference type="STRING" id="861266.ARTSIC4J27_3672"/>
<dbReference type="SUPFAM" id="SSF51905">
    <property type="entry name" value="FAD/NAD(P)-binding domain"/>
    <property type="match status" value="1"/>
</dbReference>
<organism evidence="5 6">
    <name type="scientific">Pseudarthrobacter siccitolerans</name>
    <dbReference type="NCBI Taxonomy" id="861266"/>
    <lineage>
        <taxon>Bacteria</taxon>
        <taxon>Bacillati</taxon>
        <taxon>Actinomycetota</taxon>
        <taxon>Actinomycetes</taxon>
        <taxon>Micrococcales</taxon>
        <taxon>Micrococcaceae</taxon>
        <taxon>Pseudarthrobacter</taxon>
    </lineage>
</organism>
<dbReference type="InterPro" id="IPR023753">
    <property type="entry name" value="FAD/NAD-binding_dom"/>
</dbReference>
<dbReference type="Gene3D" id="3.50.50.60">
    <property type="entry name" value="FAD/NAD(P)-binding domain"/>
    <property type="match status" value="2"/>
</dbReference>
<dbReference type="Proteomes" id="UP000035722">
    <property type="component" value="Unassembled WGS sequence"/>
</dbReference>